<evidence type="ECO:0000313" key="2">
    <source>
        <dbReference type="Proteomes" id="UP000451233"/>
    </source>
</evidence>
<dbReference type="EMBL" id="WVHS01000001">
    <property type="protein sequence ID" value="MXV14766.1"/>
    <property type="molecule type" value="Genomic_DNA"/>
</dbReference>
<dbReference type="SUPFAM" id="SSF47413">
    <property type="entry name" value="lambda repressor-like DNA-binding domains"/>
    <property type="match status" value="1"/>
</dbReference>
<protein>
    <submittedName>
        <fullName evidence="1">Uncharacterized protein</fullName>
    </submittedName>
</protein>
<gene>
    <name evidence="1" type="ORF">GS398_05615</name>
</gene>
<evidence type="ECO:0000313" key="1">
    <source>
        <dbReference type="EMBL" id="MXV14766.1"/>
    </source>
</evidence>
<reference evidence="1 2" key="1">
    <citation type="submission" date="2019-11" db="EMBL/GenBank/DDBJ databases">
        <title>Pedobacter sp. HMF7056 Genome sequencing and assembly.</title>
        <authorList>
            <person name="Kang H."/>
            <person name="Kim H."/>
            <person name="Joh K."/>
        </authorList>
    </citation>
    <scope>NUCLEOTIDE SEQUENCE [LARGE SCALE GENOMIC DNA]</scope>
    <source>
        <strain evidence="1 2">HMF7056</strain>
    </source>
</reference>
<accession>A0A7K1XW65</accession>
<proteinExistence type="predicted"/>
<dbReference type="Proteomes" id="UP000451233">
    <property type="component" value="Unassembled WGS sequence"/>
</dbReference>
<dbReference type="AlphaFoldDB" id="A0A7K1XW65"/>
<dbReference type="InterPro" id="IPR010982">
    <property type="entry name" value="Lambda_DNA-bd_dom_sf"/>
</dbReference>
<organism evidence="1 2">
    <name type="scientific">Hufsiella ginkgonis</name>
    <dbReference type="NCBI Taxonomy" id="2695274"/>
    <lineage>
        <taxon>Bacteria</taxon>
        <taxon>Pseudomonadati</taxon>
        <taxon>Bacteroidota</taxon>
        <taxon>Sphingobacteriia</taxon>
        <taxon>Sphingobacteriales</taxon>
        <taxon>Sphingobacteriaceae</taxon>
        <taxon>Hufsiella</taxon>
    </lineage>
</organism>
<sequence>MNIHIGKKIREVAQEKHIKAKEIGEVIGTVPRNMYTIFNDDDIGVQRLWKISELLNFNFFKLFHPPIKEKRSVLEEENEAADYQEAKISFNMQFKHPIKKITNVGAFMKQVHDMAKTMGIEIVE</sequence>
<dbReference type="RefSeq" id="WP_160905717.1">
    <property type="nucleotide sequence ID" value="NZ_WVHS01000001.1"/>
</dbReference>
<dbReference type="GO" id="GO:0003677">
    <property type="term" value="F:DNA binding"/>
    <property type="evidence" value="ECO:0007669"/>
    <property type="project" value="InterPro"/>
</dbReference>
<comment type="caution">
    <text evidence="1">The sequence shown here is derived from an EMBL/GenBank/DDBJ whole genome shotgun (WGS) entry which is preliminary data.</text>
</comment>
<keyword evidence="2" id="KW-1185">Reference proteome</keyword>
<name>A0A7K1XW65_9SPHI</name>